<protein>
    <submittedName>
        <fullName evidence="9">ARM repeat-containing protein</fullName>
    </submittedName>
</protein>
<reference evidence="9" key="1">
    <citation type="journal article" date="2020" name="Stud. Mycol.">
        <title>101 Dothideomycetes genomes: a test case for predicting lifestyles and emergence of pathogens.</title>
        <authorList>
            <person name="Haridas S."/>
            <person name="Albert R."/>
            <person name="Binder M."/>
            <person name="Bloem J."/>
            <person name="Labutti K."/>
            <person name="Salamov A."/>
            <person name="Andreopoulos B."/>
            <person name="Baker S."/>
            <person name="Barry K."/>
            <person name="Bills G."/>
            <person name="Bluhm B."/>
            <person name="Cannon C."/>
            <person name="Castanera R."/>
            <person name="Culley D."/>
            <person name="Daum C."/>
            <person name="Ezra D."/>
            <person name="Gonzalez J."/>
            <person name="Henrissat B."/>
            <person name="Kuo A."/>
            <person name="Liang C."/>
            <person name="Lipzen A."/>
            <person name="Lutzoni F."/>
            <person name="Magnuson J."/>
            <person name="Mondo S."/>
            <person name="Nolan M."/>
            <person name="Ohm R."/>
            <person name="Pangilinan J."/>
            <person name="Park H.-J."/>
            <person name="Ramirez L."/>
            <person name="Alfaro M."/>
            <person name="Sun H."/>
            <person name="Tritt A."/>
            <person name="Yoshinaga Y."/>
            <person name="Zwiers L.-H."/>
            <person name="Turgeon B."/>
            <person name="Goodwin S."/>
            <person name="Spatafora J."/>
            <person name="Crous P."/>
            <person name="Grigoriev I."/>
        </authorList>
    </citation>
    <scope>NUCLEOTIDE SEQUENCE</scope>
    <source>
        <strain evidence="9">CBS 480.64</strain>
    </source>
</reference>
<dbReference type="Pfam" id="PF18816">
    <property type="entry name" value="Importin_rep_5"/>
    <property type="match status" value="1"/>
</dbReference>
<evidence type="ECO:0000256" key="5">
    <source>
        <dbReference type="ARBA" id="ARBA00022737"/>
    </source>
</evidence>
<dbReference type="EMBL" id="MU005991">
    <property type="protein sequence ID" value="KAF2859605.1"/>
    <property type="molecule type" value="Genomic_DNA"/>
</dbReference>
<dbReference type="Pfam" id="PF18829">
    <property type="entry name" value="Importin_rep_6"/>
    <property type="match status" value="1"/>
</dbReference>
<dbReference type="InterPro" id="IPR058584">
    <property type="entry name" value="IMB1_TNPO1-like_TPR"/>
</dbReference>
<dbReference type="InterPro" id="IPR041389">
    <property type="entry name" value="Importin_rep_6"/>
</dbReference>
<dbReference type="InterPro" id="IPR016024">
    <property type="entry name" value="ARM-type_fold"/>
</dbReference>
<dbReference type="PROSITE" id="PS50166">
    <property type="entry name" value="IMPORTIN_B_NT"/>
    <property type="match status" value="1"/>
</dbReference>
<dbReference type="Gene3D" id="1.25.10.10">
    <property type="entry name" value="Leucine-rich Repeat Variant"/>
    <property type="match status" value="1"/>
</dbReference>
<dbReference type="SMART" id="SM01349">
    <property type="entry name" value="TOG"/>
    <property type="match status" value="1"/>
</dbReference>
<dbReference type="SUPFAM" id="SSF48371">
    <property type="entry name" value="ARM repeat"/>
    <property type="match status" value="1"/>
</dbReference>
<dbReference type="InterPro" id="IPR040928">
    <property type="entry name" value="Importin_rep_5"/>
</dbReference>
<dbReference type="GO" id="GO:0006606">
    <property type="term" value="P:protein import into nucleus"/>
    <property type="evidence" value="ECO:0007669"/>
    <property type="project" value="InterPro"/>
</dbReference>
<evidence type="ECO:0000256" key="6">
    <source>
        <dbReference type="ARBA" id="ARBA00022927"/>
    </source>
</evidence>
<dbReference type="Pfam" id="PF25780">
    <property type="entry name" value="TPR_IPO5"/>
    <property type="match status" value="1"/>
</dbReference>
<evidence type="ECO:0000256" key="7">
    <source>
        <dbReference type="ARBA" id="ARBA00023242"/>
    </source>
</evidence>
<evidence type="ECO:0000313" key="10">
    <source>
        <dbReference type="Proteomes" id="UP000799421"/>
    </source>
</evidence>
<dbReference type="InterPro" id="IPR001494">
    <property type="entry name" value="Importin-beta_N"/>
</dbReference>
<evidence type="ECO:0000256" key="4">
    <source>
        <dbReference type="ARBA" id="ARBA00022490"/>
    </source>
</evidence>
<gene>
    <name evidence="9" type="ORF">K470DRAFT_258784</name>
</gene>
<evidence type="ECO:0000259" key="8">
    <source>
        <dbReference type="PROSITE" id="PS50166"/>
    </source>
</evidence>
<dbReference type="OrthoDB" id="543373at2759"/>
<dbReference type="Pfam" id="PF18808">
    <property type="entry name" value="Importin_rep_4"/>
    <property type="match status" value="1"/>
</dbReference>
<keyword evidence="4" id="KW-0963">Cytoplasm</keyword>
<keyword evidence="6" id="KW-0653">Protein transport</keyword>
<keyword evidence="7" id="KW-0539">Nucleus</keyword>
<evidence type="ECO:0000256" key="1">
    <source>
        <dbReference type="ARBA" id="ARBA00004123"/>
    </source>
</evidence>
<dbReference type="Pfam" id="PF25574">
    <property type="entry name" value="TPR_IMB1"/>
    <property type="match status" value="1"/>
</dbReference>
<dbReference type="AlphaFoldDB" id="A0A6A7BY37"/>
<dbReference type="InterPro" id="IPR040122">
    <property type="entry name" value="Importin_beta"/>
</dbReference>
<dbReference type="InterPro" id="IPR034085">
    <property type="entry name" value="TOG"/>
</dbReference>
<dbReference type="GO" id="GO:0005634">
    <property type="term" value="C:nucleus"/>
    <property type="evidence" value="ECO:0007669"/>
    <property type="project" value="UniProtKB-SubCell"/>
</dbReference>
<sequence length="1103" mass="122287">MSILPPDVHSALLSLLQGLRSPDNNVRGRAEAQLDSEWANKRPDVLLMGLAEQMQSSSDEGTRAFAAVLCRRVASRPVQDASSGAQRERFLQLDHNSRMAIRAKILQALAGETSTYVRHKQGDTAAEIARQHVDDYITNPDGSRDTWPELLSALFQMSQSPDSTVRECAFRILEGTPGIIEKQHEDVVLGVFQRGLRDDSLDVKLATMSAFASFFQSLNKTSQRRYYVLIADVLNTLVPLKEASDSVKISNAVLAVIQLAETASKMFKNVFSDLVQVSISLIQDQSLEDRARQNALELMATFADVNPTMCKRDPNYVSQMVTQCLSLMTDVGADDDDASEWLNEEDVEGTESDNNHVAGEQTIDRLANKLGGQTLLPPTFNWLPRMITSASWRDRHAALMAISAISEGCQALMEGELDKVLELVVPTLKDAHPRVRWAGCNALGQMSTDFKGTMQTKYHQIVIPALVSVLSAPEARVQAHAAAALVNFCEEAERHILEPYLSTLLNSLMQLLQSPKRFVQEQALSTIATVADSAEASFSQYYSALMPLLINVLQQPNERELRLLRAKAMECATLIALAVGKESMGDDAARLVSLLGHIQGTITDDDDPQENYLLHCWGRMCRVLDQDFVPYLPAVMPPLMKLAQAKASVQFLNDEENLAQLEQLEGWELVPLKGRFVGIKTDTLDDKYMAIELITVYATTLGKGFAPYVIDIMTNVIVPGMAFVFHDPVRIASAKAVPQLLAAYQDAYGRNSAEYQTLWQSTISKVLEALETETNIETLAEMYQCFYESVEVSGKDCLSNEHMATFIKRAEGVLRDFQARMNQRLADAQEREDGEEIDEETQFAIEDDNTLLSDMNKAFHTVFKNQAQSFLPYWQQLLHFYDTFARSPDETQRQWALCIFDDVLEFCGPTSWNYQSHIIEPLVTGLRDPAPANRQAAGYGVGVAAHKGGDAWAEFANNSLPVLFEATQRPDARSEDHIFATENACASIAKVLRYNSSKVANAQEVVAHWLDTLPVTNDEEAAPYAYMFLAELIERQNPAVLSKADQCFKCIAQALEAETLQGNTAQRVVNAGKKLISAAGMNPSALLASLPPETQLTVRTLFG</sequence>
<organism evidence="9 10">
    <name type="scientific">Piedraia hortae CBS 480.64</name>
    <dbReference type="NCBI Taxonomy" id="1314780"/>
    <lineage>
        <taxon>Eukaryota</taxon>
        <taxon>Fungi</taxon>
        <taxon>Dikarya</taxon>
        <taxon>Ascomycota</taxon>
        <taxon>Pezizomycotina</taxon>
        <taxon>Dothideomycetes</taxon>
        <taxon>Dothideomycetidae</taxon>
        <taxon>Capnodiales</taxon>
        <taxon>Piedraiaceae</taxon>
        <taxon>Piedraia</taxon>
    </lineage>
</organism>
<name>A0A6A7BY37_9PEZI</name>
<accession>A0A6A7BY37</accession>
<keyword evidence="10" id="KW-1185">Reference proteome</keyword>
<dbReference type="GO" id="GO:0031267">
    <property type="term" value="F:small GTPase binding"/>
    <property type="evidence" value="ECO:0007669"/>
    <property type="project" value="InterPro"/>
</dbReference>
<keyword evidence="5" id="KW-0677">Repeat</keyword>
<keyword evidence="3" id="KW-0813">Transport</keyword>
<dbReference type="InterPro" id="IPR057672">
    <property type="entry name" value="TPR_IPO4/5"/>
</dbReference>
<dbReference type="InterPro" id="IPR011989">
    <property type="entry name" value="ARM-like"/>
</dbReference>
<evidence type="ECO:0000256" key="2">
    <source>
        <dbReference type="ARBA" id="ARBA00004496"/>
    </source>
</evidence>
<dbReference type="Proteomes" id="UP000799421">
    <property type="component" value="Unassembled WGS sequence"/>
</dbReference>
<evidence type="ECO:0000256" key="3">
    <source>
        <dbReference type="ARBA" id="ARBA00022448"/>
    </source>
</evidence>
<comment type="subcellular location">
    <subcellularLocation>
        <location evidence="2">Cytoplasm</location>
    </subcellularLocation>
    <subcellularLocation>
        <location evidence="1">Nucleus</location>
    </subcellularLocation>
</comment>
<feature type="domain" description="Importin N-terminal" evidence="8">
    <location>
        <begin position="30"/>
        <end position="111"/>
    </location>
</feature>
<evidence type="ECO:0000313" key="9">
    <source>
        <dbReference type="EMBL" id="KAF2859605.1"/>
    </source>
</evidence>
<dbReference type="PANTHER" id="PTHR10527">
    <property type="entry name" value="IMPORTIN BETA"/>
    <property type="match status" value="1"/>
</dbReference>
<dbReference type="Pfam" id="PF13513">
    <property type="entry name" value="HEAT_EZ"/>
    <property type="match status" value="1"/>
</dbReference>
<dbReference type="InterPro" id="IPR041653">
    <property type="entry name" value="Importin_rep_4"/>
</dbReference>
<proteinExistence type="predicted"/>
<dbReference type="GO" id="GO:0005737">
    <property type="term" value="C:cytoplasm"/>
    <property type="evidence" value="ECO:0007669"/>
    <property type="project" value="UniProtKB-SubCell"/>
</dbReference>